<name>A0A3S9JNL4_9TOMB</name>
<dbReference type="EMBL" id="MH399848">
    <property type="protein sequence ID" value="AZP56753.1"/>
    <property type="molecule type" value="Genomic_RNA"/>
</dbReference>
<protein>
    <submittedName>
        <fullName evidence="1 2">5k protein A</fullName>
    </submittedName>
</protein>
<accession>A0A3S9JNL4</accession>
<reference evidence="2" key="1">
    <citation type="submission" date="2018-05" db="EMBL/GenBank/DDBJ databases">
        <authorList>
            <person name="Samiei A."/>
            <person name="Mehrvar M."/>
        </authorList>
    </citation>
    <scope>NUCLEOTIDE SEQUENCE</scope>
    <source>
        <strain evidence="1">Ir-Lr01</strain>
        <strain evidence="2">Ir-Lr02</strain>
    </source>
</reference>
<evidence type="ECO:0000313" key="2">
    <source>
        <dbReference type="EMBL" id="AZP56759.1"/>
    </source>
</evidence>
<evidence type="ECO:0000313" key="1">
    <source>
        <dbReference type="EMBL" id="AZP56753.1"/>
    </source>
</evidence>
<organism evidence="2">
    <name type="scientific">Beet black scorch virus</name>
    <dbReference type="NCBI Taxonomy" id="196375"/>
    <lineage>
        <taxon>Viruses</taxon>
        <taxon>Riboviria</taxon>
        <taxon>Orthornavirae</taxon>
        <taxon>Kitrinoviricota</taxon>
        <taxon>Tolucaviricetes</taxon>
        <taxon>Tolivirales</taxon>
        <taxon>Tombusviridae</taxon>
        <taxon>Procedovirinae</taxon>
        <taxon>Betanecrovirus</taxon>
        <taxon>Betanecrovirus betae</taxon>
    </lineage>
</organism>
<sequence>MLFAKNPQGSSYGHSLLQLCVSSDSYRTPHLKDLTTLITKIIRRRNT</sequence>
<proteinExistence type="predicted"/>
<dbReference type="EMBL" id="MH399849">
    <property type="protein sequence ID" value="AZP56759.1"/>
    <property type="molecule type" value="Genomic_RNA"/>
</dbReference>